<dbReference type="Proteomes" id="UP000317214">
    <property type="component" value="Chromosome"/>
</dbReference>
<dbReference type="Gene3D" id="3.40.50.2000">
    <property type="entry name" value="Glycogen Phosphorylase B"/>
    <property type="match status" value="2"/>
</dbReference>
<accession>A0A4Y6V2V9</accession>
<evidence type="ECO:0000259" key="1">
    <source>
        <dbReference type="Pfam" id="PF00534"/>
    </source>
</evidence>
<sequence length="365" mass="39873">MFGSFPRVLTILPPKESYDVGAAGSIALLVSRLANKSDCILGRKIGGEPLPGGTFVAAPELFMPFLPRWRYVLGCLRAVRKLQPDVVEVHNRPGLARVLAKFVPVRLVIHNDPQTMRGLTSPKLRKHTLEVMQVCGVSQWVARRYLEGTDSGRNVEIQHNVIDPSVAPQGVERRPLVIFAGRVVADKGVDAFVRAWGNVKAAFPEWEAVIVGADRFGADTPETPFLAKLRPDAEKAGVKMLGYKLHAEVMQLMAEASIAVVPSRWSEPFGMTALEAMVCGCAVIASRNGALPDVVGDTGLYADPDEPDAFEDALRKCLCDEQLRMELGKSARERALSLFGVQGALAERDTLRLAAYHSAPRRATW</sequence>
<dbReference type="AlphaFoldDB" id="A0A4Y6V2V9"/>
<proteinExistence type="predicted"/>
<dbReference type="CDD" id="cd03801">
    <property type="entry name" value="GT4_PimA-like"/>
    <property type="match status" value="1"/>
</dbReference>
<gene>
    <name evidence="2" type="ORF">D5366_02825</name>
</gene>
<organism evidence="2 3">
    <name type="scientific">Neokomagataea tanensis</name>
    <dbReference type="NCBI Taxonomy" id="661191"/>
    <lineage>
        <taxon>Bacteria</taxon>
        <taxon>Pseudomonadati</taxon>
        <taxon>Pseudomonadota</taxon>
        <taxon>Alphaproteobacteria</taxon>
        <taxon>Acetobacterales</taxon>
        <taxon>Acetobacteraceae</taxon>
        <taxon>Neokomagataea</taxon>
    </lineage>
</organism>
<evidence type="ECO:0000313" key="3">
    <source>
        <dbReference type="Proteomes" id="UP000317214"/>
    </source>
</evidence>
<dbReference type="PANTHER" id="PTHR45947:SF3">
    <property type="entry name" value="SULFOQUINOVOSYL TRANSFERASE SQD2"/>
    <property type="match status" value="1"/>
</dbReference>
<dbReference type="SUPFAM" id="SSF53756">
    <property type="entry name" value="UDP-Glycosyltransferase/glycogen phosphorylase"/>
    <property type="match status" value="1"/>
</dbReference>
<reference evidence="2 3" key="1">
    <citation type="submission" date="2018-09" db="EMBL/GenBank/DDBJ databases">
        <title>The complete genome sequence of Neokomagataea tanensis NBRC 106556(T).</title>
        <authorList>
            <person name="Chua K.-O."/>
            <person name="See-Too W.-S."/>
            <person name="Hong K.-W."/>
            <person name="Yin W.-F."/>
            <person name="Chan K.-G."/>
        </authorList>
    </citation>
    <scope>NUCLEOTIDE SEQUENCE [LARGE SCALE GENOMIC DNA]</scope>
    <source>
        <strain evidence="3">AH13 \ NBRC 106556</strain>
    </source>
</reference>
<evidence type="ECO:0000313" key="2">
    <source>
        <dbReference type="EMBL" id="QDH24369.1"/>
    </source>
</evidence>
<protein>
    <submittedName>
        <fullName evidence="2">Glycosyltransferase family 1 protein</fullName>
    </submittedName>
</protein>
<dbReference type="InterPro" id="IPR050194">
    <property type="entry name" value="Glycosyltransferase_grp1"/>
</dbReference>
<feature type="domain" description="Glycosyl transferase family 1" evidence="1">
    <location>
        <begin position="172"/>
        <end position="334"/>
    </location>
</feature>
<dbReference type="KEGG" id="ntn:D5366_02825"/>
<keyword evidence="3" id="KW-1185">Reference proteome</keyword>
<dbReference type="Pfam" id="PF00534">
    <property type="entry name" value="Glycos_transf_1"/>
    <property type="match status" value="1"/>
</dbReference>
<dbReference type="EMBL" id="CP032485">
    <property type="protein sequence ID" value="QDH24369.1"/>
    <property type="molecule type" value="Genomic_DNA"/>
</dbReference>
<dbReference type="InterPro" id="IPR001296">
    <property type="entry name" value="Glyco_trans_1"/>
</dbReference>
<dbReference type="GO" id="GO:0016757">
    <property type="term" value="F:glycosyltransferase activity"/>
    <property type="evidence" value="ECO:0007669"/>
    <property type="project" value="InterPro"/>
</dbReference>
<dbReference type="OrthoDB" id="9807414at2"/>
<dbReference type="PANTHER" id="PTHR45947">
    <property type="entry name" value="SULFOQUINOVOSYL TRANSFERASE SQD2"/>
    <property type="match status" value="1"/>
</dbReference>
<name>A0A4Y6V2V9_9PROT</name>
<keyword evidence="2" id="KW-0808">Transferase</keyword>